<reference evidence="1" key="1">
    <citation type="submission" date="2015-10" db="EMBL/GenBank/DDBJ databases">
        <authorList>
            <person name="Gilbert D.G."/>
        </authorList>
    </citation>
    <scope>NUCLEOTIDE SEQUENCE</scope>
    <source>
        <strain evidence="1">Pg-3b</strain>
    </source>
</reference>
<dbReference type="EMBL" id="LN887203">
    <property type="protein sequence ID" value="CUR36359.1"/>
    <property type="molecule type" value="Genomic_DNA"/>
</dbReference>
<sequence length="40" mass="4627">MEGKNDIVAPIFKTKNSIVNKEEFIPRPATKLQVDNIELW</sequence>
<name>A0A0U5JFY1_LIMRT</name>
<protein>
    <submittedName>
        <fullName evidence="1">Uncharacterized protein</fullName>
    </submittedName>
</protein>
<gene>
    <name evidence="1" type="ORF">LRLP16767_LRPG3B_00145</name>
</gene>
<organism evidence="1">
    <name type="scientific">Limosilactobacillus reuteri</name>
    <name type="common">Lactobacillus reuteri</name>
    <dbReference type="NCBI Taxonomy" id="1598"/>
    <lineage>
        <taxon>Bacteria</taxon>
        <taxon>Bacillati</taxon>
        <taxon>Bacillota</taxon>
        <taxon>Bacilli</taxon>
        <taxon>Lactobacillales</taxon>
        <taxon>Lactobacillaceae</taxon>
        <taxon>Limosilactobacillus</taxon>
    </lineage>
</organism>
<accession>A0A0U5JFY1</accession>
<proteinExistence type="predicted"/>
<dbReference type="RefSeq" id="WP_003674444.1">
    <property type="nucleotide sequence ID" value="NZ_CABFNG010000024.1"/>
</dbReference>
<evidence type="ECO:0000313" key="1">
    <source>
        <dbReference type="EMBL" id="CUR36359.1"/>
    </source>
</evidence>
<dbReference type="AlphaFoldDB" id="A0A0U5JFY1"/>